<evidence type="ECO:0008006" key="3">
    <source>
        <dbReference type="Google" id="ProtNLM"/>
    </source>
</evidence>
<comment type="caution">
    <text evidence="1">The sequence shown here is derived from an EMBL/GenBank/DDBJ whole genome shotgun (WGS) entry which is preliminary data.</text>
</comment>
<keyword evidence="2" id="KW-1185">Reference proteome</keyword>
<dbReference type="EMBL" id="MVIL01000957">
    <property type="protein sequence ID" value="ORB75968.1"/>
    <property type="molecule type" value="Genomic_DNA"/>
</dbReference>
<name>A0ABX3TC26_9MYCO</name>
<evidence type="ECO:0000313" key="1">
    <source>
        <dbReference type="EMBL" id="ORB75968.1"/>
    </source>
</evidence>
<sequence>MITTMTAPAEGNVRLRAARESIGLDSQAAFVNALISTANKHGYELSVSARTVRRWESATTPWPATRPGEAGD</sequence>
<gene>
    <name evidence="1" type="ORF">BST46_30625</name>
</gene>
<organism evidence="1 2">
    <name type="scientific">Mycobacterium timonense</name>
    <dbReference type="NCBI Taxonomy" id="701043"/>
    <lineage>
        <taxon>Bacteria</taxon>
        <taxon>Bacillati</taxon>
        <taxon>Actinomycetota</taxon>
        <taxon>Actinomycetes</taxon>
        <taxon>Mycobacteriales</taxon>
        <taxon>Mycobacteriaceae</taxon>
        <taxon>Mycobacterium</taxon>
        <taxon>Mycobacterium avium complex (MAC)</taxon>
    </lineage>
</organism>
<dbReference type="Proteomes" id="UP000192847">
    <property type="component" value="Unassembled WGS sequence"/>
</dbReference>
<feature type="non-terminal residue" evidence="1">
    <location>
        <position position="72"/>
    </location>
</feature>
<accession>A0ABX3TC26</accession>
<evidence type="ECO:0000313" key="2">
    <source>
        <dbReference type="Proteomes" id="UP000192847"/>
    </source>
</evidence>
<protein>
    <recommendedName>
        <fullName evidence="3">Transcriptional regulator</fullName>
    </recommendedName>
</protein>
<reference evidence="1 2" key="1">
    <citation type="submission" date="2017-02" db="EMBL/GenBank/DDBJ databases">
        <title>The new phylogeny of genus Mycobacterium.</title>
        <authorList>
            <person name="Tortoli E."/>
            <person name="Trovato A."/>
            <person name="Cirillo D.M."/>
        </authorList>
    </citation>
    <scope>NUCLEOTIDE SEQUENCE [LARGE SCALE GENOMIC DNA]</scope>
    <source>
        <strain evidence="1 2">CCUG 56329</strain>
    </source>
</reference>
<proteinExistence type="predicted"/>